<dbReference type="Proteomes" id="UP001488805">
    <property type="component" value="Unassembled WGS sequence"/>
</dbReference>
<proteinExistence type="predicted"/>
<evidence type="ECO:0000256" key="1">
    <source>
        <dbReference type="SAM" id="MobiDB-lite"/>
    </source>
</evidence>
<reference evidence="2 3" key="1">
    <citation type="journal article" date="2024" name="Genome Biol. Evol.">
        <title>Chromosome-level genome assembly of the viviparous eelpout Zoarces viviparus.</title>
        <authorList>
            <person name="Fuhrmann N."/>
            <person name="Brasseur M.V."/>
            <person name="Bakowski C.E."/>
            <person name="Podsiadlowski L."/>
            <person name="Prost S."/>
            <person name="Krehenwinkel H."/>
            <person name="Mayer C."/>
        </authorList>
    </citation>
    <scope>NUCLEOTIDE SEQUENCE [LARGE SCALE GENOMIC DNA]</scope>
    <source>
        <strain evidence="2">NO-MEL_2022_Ind0_liver</strain>
    </source>
</reference>
<dbReference type="EMBL" id="JBCEZU010000597">
    <property type="protein sequence ID" value="KAK9513508.1"/>
    <property type="molecule type" value="Genomic_DNA"/>
</dbReference>
<feature type="region of interest" description="Disordered" evidence="1">
    <location>
        <begin position="1"/>
        <end position="20"/>
    </location>
</feature>
<keyword evidence="3" id="KW-1185">Reference proteome</keyword>
<sequence>MEVNSEADRKLAEKDEEMEQINKNSQRVMDSMLSMLNSVVRSRSNAVWIKKKIEGDMNGVKIEPKTRLLGPRNKLKDVHEQLRLGYGS</sequence>
<comment type="caution">
    <text evidence="2">The sequence shown here is derived from an EMBL/GenBank/DDBJ whole genome shotgun (WGS) entry which is preliminary data.</text>
</comment>
<evidence type="ECO:0000313" key="2">
    <source>
        <dbReference type="EMBL" id="KAK9513508.1"/>
    </source>
</evidence>
<accession>A0AAW1DSU5</accession>
<protein>
    <submittedName>
        <fullName evidence="2">Uncharacterized protein</fullName>
    </submittedName>
</protein>
<name>A0AAW1DSU5_ZOAVI</name>
<dbReference type="AlphaFoldDB" id="A0AAW1DSU5"/>
<dbReference type="Gene3D" id="1.20.5.370">
    <property type="match status" value="1"/>
</dbReference>
<organism evidence="2 3">
    <name type="scientific">Zoarces viviparus</name>
    <name type="common">Viviparous eelpout</name>
    <name type="synonym">Blennius viviparus</name>
    <dbReference type="NCBI Taxonomy" id="48416"/>
    <lineage>
        <taxon>Eukaryota</taxon>
        <taxon>Metazoa</taxon>
        <taxon>Chordata</taxon>
        <taxon>Craniata</taxon>
        <taxon>Vertebrata</taxon>
        <taxon>Euteleostomi</taxon>
        <taxon>Actinopterygii</taxon>
        <taxon>Neopterygii</taxon>
        <taxon>Teleostei</taxon>
        <taxon>Neoteleostei</taxon>
        <taxon>Acanthomorphata</taxon>
        <taxon>Eupercaria</taxon>
        <taxon>Perciformes</taxon>
        <taxon>Cottioidei</taxon>
        <taxon>Zoarcales</taxon>
        <taxon>Zoarcidae</taxon>
        <taxon>Zoarcinae</taxon>
        <taxon>Zoarces</taxon>
    </lineage>
</organism>
<gene>
    <name evidence="2" type="ORF">VZT92_027034</name>
</gene>
<feature type="compositionally biased region" description="Basic and acidic residues" evidence="1">
    <location>
        <begin position="1"/>
        <end position="13"/>
    </location>
</feature>
<evidence type="ECO:0000313" key="3">
    <source>
        <dbReference type="Proteomes" id="UP001488805"/>
    </source>
</evidence>
<dbReference type="InterPro" id="IPR014751">
    <property type="entry name" value="XRCC4-like_C"/>
</dbReference>